<protein>
    <submittedName>
        <fullName evidence="1">Predicted RNA methylase</fullName>
    </submittedName>
</protein>
<evidence type="ECO:0000313" key="2">
    <source>
        <dbReference type="Proteomes" id="UP000001826"/>
    </source>
</evidence>
<keyword evidence="1" id="KW-0489">Methyltransferase</keyword>
<keyword evidence="1" id="KW-0808">Transferase</keyword>
<proteinExistence type="predicted"/>
<organism evidence="1 2">
    <name type="scientific">Methanopyrus kandleri (strain AV19 / DSM 6324 / JCM 9639 / NBRC 100938)</name>
    <dbReference type="NCBI Taxonomy" id="190192"/>
    <lineage>
        <taxon>Archaea</taxon>
        <taxon>Methanobacteriati</taxon>
        <taxon>Methanobacteriota</taxon>
        <taxon>Methanomada group</taxon>
        <taxon>Methanopyri</taxon>
        <taxon>Methanopyrales</taxon>
        <taxon>Methanopyraceae</taxon>
        <taxon>Methanopyrus</taxon>
    </lineage>
</organism>
<dbReference type="Proteomes" id="UP000001826">
    <property type="component" value="Chromosome"/>
</dbReference>
<dbReference type="EnsemblBacteria" id="AAM01387">
    <property type="protein sequence ID" value="AAM01387"/>
    <property type="gene ID" value="MK0170"/>
</dbReference>
<dbReference type="InParanoid" id="Q8TYX1"/>
<dbReference type="STRING" id="190192.MK0170"/>
<dbReference type="KEGG" id="mka:MK0170"/>
<gene>
    <name evidence="1" type="ordered locus">MK0170</name>
</gene>
<dbReference type="EMBL" id="AE009439">
    <property type="protein sequence ID" value="AAM01387.1"/>
    <property type="molecule type" value="Genomic_DNA"/>
</dbReference>
<evidence type="ECO:0000313" key="1">
    <source>
        <dbReference type="EMBL" id="AAM01387.1"/>
    </source>
</evidence>
<dbReference type="CDD" id="cd02440">
    <property type="entry name" value="AdoMet_MTases"/>
    <property type="match status" value="1"/>
</dbReference>
<dbReference type="PaxDb" id="190192-MK0170"/>
<name>Q8TYX1_METKA</name>
<dbReference type="GO" id="GO:0032259">
    <property type="term" value="P:methylation"/>
    <property type="evidence" value="ECO:0007669"/>
    <property type="project" value="UniProtKB-KW"/>
</dbReference>
<dbReference type="InterPro" id="IPR029063">
    <property type="entry name" value="SAM-dependent_MTases_sf"/>
</dbReference>
<sequence length="349" mass="38264">MNPPELAAALPYSGCDNPREFLKRLEVRSDPISLALVEIHGRVARKVQEWKPFVCPDIRAAREFTREIVAKAKADFLAERAGGSEALDLCAGPGGDTLALAEHYDVKAVDREVPRIEALKINARLHAGHAVEVIELDVMEAELDADVVHADPGRSGAKDPKRTEPPATELRDMFSEVPHMIEVPPAVKPRPGTVVFSATGEVRSVCWTNLTEKVAAVIAETSAVLEGLPRKPTEALEPEEVRYVIEQDPAVRKANLSWKLAEELNVHPTVVAGEETVLASEDPPDLTVDHVIRVVEVGEEGDGPPTIRSLGVKLNPRRLAELRKTYKEYDIVYVTKAGVLAGKVIYERE</sequence>
<dbReference type="Gene3D" id="3.40.50.150">
    <property type="entry name" value="Vaccinia Virus protein VP39"/>
    <property type="match status" value="1"/>
</dbReference>
<reference evidence="1 2" key="1">
    <citation type="journal article" date="2002" name="Proc. Natl. Acad. Sci. U.S.A.">
        <title>The complete genome of hyperthermophile Methanopyrus kandleri AV19 and monophyly of archaeal methanogens.</title>
        <authorList>
            <person name="Slesarev A.I."/>
            <person name="Mezhevaya K.V."/>
            <person name="Makarova K.S."/>
            <person name="Polushin N.N."/>
            <person name="Shcherbinina O.V."/>
            <person name="Shakhova V.V."/>
            <person name="Belova G.I."/>
            <person name="Aravind L."/>
            <person name="Natale D.A."/>
            <person name="Rogozin I.B."/>
            <person name="Tatusov R.L."/>
            <person name="Wolf Y.I."/>
            <person name="Stetter K.O."/>
            <person name="Malykh A.G."/>
            <person name="Koonin E.V."/>
            <person name="Kozyavkin S.A."/>
        </authorList>
    </citation>
    <scope>NUCLEOTIDE SEQUENCE [LARGE SCALE GENOMIC DNA]</scope>
    <source>
        <strain evidence="2">AV19 / DSM 6324 / JCM 9639 / NBRC 100938</strain>
    </source>
</reference>
<dbReference type="HOGENOM" id="CLU_793690_0_0_2"/>
<dbReference type="SUPFAM" id="SSF53335">
    <property type="entry name" value="S-adenosyl-L-methionine-dependent methyltransferases"/>
    <property type="match status" value="1"/>
</dbReference>
<dbReference type="GO" id="GO:0008168">
    <property type="term" value="F:methyltransferase activity"/>
    <property type="evidence" value="ECO:0007669"/>
    <property type="project" value="UniProtKB-KW"/>
</dbReference>
<dbReference type="AlphaFoldDB" id="Q8TYX1"/>
<accession>Q8TYX1</accession>
<keyword evidence="2" id="KW-1185">Reference proteome</keyword>